<keyword evidence="2" id="KW-1185">Reference proteome</keyword>
<dbReference type="OrthoDB" id="1257559at2"/>
<accession>A0A4Z1BUX5</accession>
<reference evidence="1 2" key="1">
    <citation type="submission" date="2019-03" db="EMBL/GenBank/DDBJ databases">
        <title>Empedobacter tilapiae sp. nov., isolated from an intestine of Nile tilapia Oreochromis niloticus.</title>
        <authorList>
            <person name="Kim Y.-O."/>
            <person name="Yoon J.-H."/>
        </authorList>
    </citation>
    <scope>NUCLEOTIDE SEQUENCE [LARGE SCALE GENOMIC DNA]</scope>
    <source>
        <strain evidence="1 2">MRS2</strain>
    </source>
</reference>
<dbReference type="EMBL" id="SRPE01000002">
    <property type="protein sequence ID" value="TGN29777.1"/>
    <property type="molecule type" value="Genomic_DNA"/>
</dbReference>
<evidence type="ECO:0000313" key="2">
    <source>
        <dbReference type="Proteomes" id="UP000297998"/>
    </source>
</evidence>
<proteinExistence type="predicted"/>
<gene>
    <name evidence="1" type="ORF">E4J94_03515</name>
</gene>
<protein>
    <submittedName>
        <fullName evidence="1">Uncharacterized protein</fullName>
    </submittedName>
</protein>
<name>A0A4Z1BUX5_9FLAO</name>
<organism evidence="1 2">
    <name type="scientific">Empedobacter tilapiae</name>
    <dbReference type="NCBI Taxonomy" id="2491114"/>
    <lineage>
        <taxon>Bacteria</taxon>
        <taxon>Pseudomonadati</taxon>
        <taxon>Bacteroidota</taxon>
        <taxon>Flavobacteriia</taxon>
        <taxon>Flavobacteriales</taxon>
        <taxon>Weeksellaceae</taxon>
        <taxon>Empedobacter</taxon>
    </lineage>
</organism>
<sequence>MFYLAKNSNDVLRIYSSKEFVYRDDIRIVELYQHYKDYPMVVSYTLGCVTMPNDLAQLIFDTFENIVEIDKRATELLSEVDTTKINKGSPMEDWLIKQQEIKKLFNGNFNSNFEKIKKIKENHKDFPVKK</sequence>
<dbReference type="RefSeq" id="WP_135834484.1">
    <property type="nucleotide sequence ID" value="NZ_SRPE01000002.1"/>
</dbReference>
<evidence type="ECO:0000313" key="1">
    <source>
        <dbReference type="EMBL" id="TGN29777.1"/>
    </source>
</evidence>
<dbReference type="Proteomes" id="UP000297998">
    <property type="component" value="Unassembled WGS sequence"/>
</dbReference>
<comment type="caution">
    <text evidence="1">The sequence shown here is derived from an EMBL/GenBank/DDBJ whole genome shotgun (WGS) entry which is preliminary data.</text>
</comment>
<dbReference type="AlphaFoldDB" id="A0A4Z1BUX5"/>